<keyword evidence="3 5" id="KW-0521">NADP</keyword>
<dbReference type="GO" id="GO:0003942">
    <property type="term" value="F:N-acetyl-gamma-glutamyl-phosphate reductase activity"/>
    <property type="evidence" value="ECO:0007669"/>
    <property type="project" value="UniProtKB-UniRule"/>
</dbReference>
<evidence type="ECO:0000313" key="8">
    <source>
        <dbReference type="Proteomes" id="UP000077245"/>
    </source>
</evidence>
<dbReference type="GO" id="GO:0051287">
    <property type="term" value="F:NAD binding"/>
    <property type="evidence" value="ECO:0007669"/>
    <property type="project" value="InterPro"/>
</dbReference>
<dbReference type="EC" id="1.2.1.38" evidence="5"/>
<dbReference type="HAMAP" id="MF_00150">
    <property type="entry name" value="ArgC_type1"/>
    <property type="match status" value="1"/>
</dbReference>
<evidence type="ECO:0000256" key="4">
    <source>
        <dbReference type="ARBA" id="ARBA00023002"/>
    </source>
</evidence>
<gene>
    <name evidence="5 7" type="primary">argC</name>
    <name evidence="7" type="ORF">MBCUR_19960</name>
</gene>
<dbReference type="PANTHER" id="PTHR32338">
    <property type="entry name" value="N-ACETYL-GAMMA-GLUTAMYL-PHOSPHATE REDUCTASE, CHLOROPLASTIC-RELATED-RELATED"/>
    <property type="match status" value="1"/>
</dbReference>
<dbReference type="InterPro" id="IPR058924">
    <property type="entry name" value="AGPR_dimerisation_dom"/>
</dbReference>
<dbReference type="Proteomes" id="UP000077245">
    <property type="component" value="Unassembled WGS sequence"/>
</dbReference>
<evidence type="ECO:0000256" key="5">
    <source>
        <dbReference type="HAMAP-Rule" id="MF_00150"/>
    </source>
</evidence>
<dbReference type="GO" id="GO:0006526">
    <property type="term" value="P:L-arginine biosynthetic process"/>
    <property type="evidence" value="ECO:0007669"/>
    <property type="project" value="UniProtKB-UniRule"/>
</dbReference>
<dbReference type="RefSeq" id="WP_067092846.1">
    <property type="nucleotide sequence ID" value="NZ_LWMV01000232.1"/>
</dbReference>
<dbReference type="CDD" id="cd23934">
    <property type="entry name" value="AGPR_1_C"/>
    <property type="match status" value="1"/>
</dbReference>
<keyword evidence="2 5" id="KW-0028">Amino-acid biosynthesis</keyword>
<dbReference type="CDD" id="cd17895">
    <property type="entry name" value="AGPR_1_N"/>
    <property type="match status" value="1"/>
</dbReference>
<evidence type="ECO:0000256" key="3">
    <source>
        <dbReference type="ARBA" id="ARBA00022857"/>
    </source>
</evidence>
<comment type="similarity">
    <text evidence="5">Belongs to the NAGSA dehydrogenase family. Type 1 subfamily.</text>
</comment>
<reference evidence="7 8" key="1">
    <citation type="submission" date="2016-04" db="EMBL/GenBank/DDBJ databases">
        <title>Genome sequence of Methanobrevibacter curvatus DSM 11111.</title>
        <authorList>
            <person name="Poehlein A."/>
            <person name="Seedorf H."/>
            <person name="Daniel R."/>
        </authorList>
    </citation>
    <scope>NUCLEOTIDE SEQUENCE [LARGE SCALE GENOMIC DNA]</scope>
    <source>
        <strain evidence="7 8">DSM 11111</strain>
    </source>
</reference>
<organism evidence="7 8">
    <name type="scientific">Methanobrevibacter curvatus</name>
    <dbReference type="NCBI Taxonomy" id="49547"/>
    <lineage>
        <taxon>Archaea</taxon>
        <taxon>Methanobacteriati</taxon>
        <taxon>Methanobacteriota</taxon>
        <taxon>Methanomada group</taxon>
        <taxon>Methanobacteria</taxon>
        <taxon>Methanobacteriales</taxon>
        <taxon>Methanobacteriaceae</taxon>
        <taxon>Methanobrevibacter</taxon>
    </lineage>
</organism>
<dbReference type="SUPFAM" id="SSF51735">
    <property type="entry name" value="NAD(P)-binding Rossmann-fold domains"/>
    <property type="match status" value="1"/>
</dbReference>
<dbReference type="EMBL" id="LWMV01000232">
    <property type="protein sequence ID" value="KZX09979.1"/>
    <property type="molecule type" value="Genomic_DNA"/>
</dbReference>
<sequence length="344" mass="38101">MIDVTIIGASGYTGGELIRLLEKHEKVRITGVSSRKYDGEAVYKVHQNLRGSDLVFKNLKPEDIDADLVFTATPHGYSMKIVPELVESGIKVIDLSGDYRFRDFSVYEKYYGLKHTNPLDAVYGLPEIYRSDIKKATLVANPGCFPTGAILSSFVLSKMGIVDRLVFDSKTGVSGGGISPNEAFHFPNVYDNVNPYNIVGHRHGPEIQEELKEFSNVLVSFTPHLVPVIRGILTTCHGFSNNINKSNDVTDFNVEDIHEEYKKQFKDEIFVKVLDIGEIPKLSSVRGSNFAHIGGFEVDETGRLVIISAIDNLVKGASGQAIHNMNIMFGFKEDESISHYGLAP</sequence>
<evidence type="ECO:0000313" key="7">
    <source>
        <dbReference type="EMBL" id="KZX09979.1"/>
    </source>
</evidence>
<dbReference type="SMART" id="SM00859">
    <property type="entry name" value="Semialdhyde_dh"/>
    <property type="match status" value="1"/>
</dbReference>
<protein>
    <recommendedName>
        <fullName evidence="5">N-acetyl-gamma-glutamyl-phosphate reductase</fullName>
        <shortName evidence="5">AGPR</shortName>
        <ecNumber evidence="5">1.2.1.38</ecNumber>
    </recommendedName>
    <alternativeName>
        <fullName evidence="5">N-acetyl-glutamate semialdehyde dehydrogenase</fullName>
        <shortName evidence="5">NAGSA dehydrogenase</shortName>
    </alternativeName>
</protein>
<comment type="caution">
    <text evidence="7">The sequence shown here is derived from an EMBL/GenBank/DDBJ whole genome shotgun (WGS) entry which is preliminary data.</text>
</comment>
<keyword evidence="5" id="KW-0963">Cytoplasm</keyword>
<evidence type="ECO:0000256" key="2">
    <source>
        <dbReference type="ARBA" id="ARBA00022605"/>
    </source>
</evidence>
<dbReference type="Gene3D" id="3.40.50.720">
    <property type="entry name" value="NAD(P)-binding Rossmann-like Domain"/>
    <property type="match status" value="1"/>
</dbReference>
<evidence type="ECO:0000259" key="6">
    <source>
        <dbReference type="SMART" id="SM00859"/>
    </source>
</evidence>
<keyword evidence="1 5" id="KW-0055">Arginine biosynthesis</keyword>
<dbReference type="NCBIfam" id="TIGR01850">
    <property type="entry name" value="argC"/>
    <property type="match status" value="1"/>
</dbReference>
<accession>A0A165YXA8</accession>
<comment type="catalytic activity">
    <reaction evidence="5">
        <text>N-acetyl-L-glutamate 5-semialdehyde + phosphate + NADP(+) = N-acetyl-L-glutamyl 5-phosphate + NADPH + H(+)</text>
        <dbReference type="Rhea" id="RHEA:21588"/>
        <dbReference type="ChEBI" id="CHEBI:15378"/>
        <dbReference type="ChEBI" id="CHEBI:29123"/>
        <dbReference type="ChEBI" id="CHEBI:43474"/>
        <dbReference type="ChEBI" id="CHEBI:57783"/>
        <dbReference type="ChEBI" id="CHEBI:57936"/>
        <dbReference type="ChEBI" id="CHEBI:58349"/>
        <dbReference type="EC" id="1.2.1.38"/>
    </reaction>
</comment>
<dbReference type="GO" id="GO:0005737">
    <property type="term" value="C:cytoplasm"/>
    <property type="evidence" value="ECO:0007669"/>
    <property type="project" value="UniProtKB-SubCell"/>
</dbReference>
<dbReference type="InterPro" id="IPR000534">
    <property type="entry name" value="Semialdehyde_DH_NAD-bd"/>
</dbReference>
<dbReference type="SUPFAM" id="SSF55347">
    <property type="entry name" value="Glyceraldehyde-3-phosphate dehydrogenase-like, C-terminal domain"/>
    <property type="match status" value="1"/>
</dbReference>
<feature type="active site" evidence="5">
    <location>
        <position position="144"/>
    </location>
</feature>
<dbReference type="UniPathway" id="UPA00068">
    <property type="reaction ID" value="UER00108"/>
</dbReference>
<dbReference type="InterPro" id="IPR000706">
    <property type="entry name" value="AGPR_type-1"/>
</dbReference>
<comment type="function">
    <text evidence="5">Catalyzes the NADPH-dependent reduction of N-acetyl-5-glutamyl phosphate to yield N-acetyl-L-glutamate 5-semialdehyde.</text>
</comment>
<dbReference type="STRING" id="49547.MBCUR_19960"/>
<comment type="pathway">
    <text evidence="5">Amino-acid biosynthesis; L-arginine biosynthesis; N(2)-acetyl-L-ornithine from L-glutamate: step 3/4.</text>
</comment>
<dbReference type="GO" id="GO:0070401">
    <property type="term" value="F:NADP+ binding"/>
    <property type="evidence" value="ECO:0007669"/>
    <property type="project" value="InterPro"/>
</dbReference>
<dbReference type="AlphaFoldDB" id="A0A165YXA8"/>
<evidence type="ECO:0000256" key="1">
    <source>
        <dbReference type="ARBA" id="ARBA00022571"/>
    </source>
</evidence>
<keyword evidence="4 5" id="KW-0560">Oxidoreductase</keyword>
<dbReference type="PATRIC" id="fig|49547.3.peg.2108"/>
<dbReference type="Pfam" id="PF22698">
    <property type="entry name" value="Semialdhyde_dhC_1"/>
    <property type="match status" value="1"/>
</dbReference>
<proteinExistence type="inferred from homology"/>
<feature type="domain" description="Semialdehyde dehydrogenase NAD-binding" evidence="6">
    <location>
        <begin position="3"/>
        <end position="136"/>
    </location>
</feature>
<dbReference type="OrthoDB" id="372053at2157"/>
<keyword evidence="8" id="KW-1185">Reference proteome</keyword>
<dbReference type="InterPro" id="IPR036291">
    <property type="entry name" value="NAD(P)-bd_dom_sf"/>
</dbReference>
<dbReference type="Gene3D" id="3.30.360.10">
    <property type="entry name" value="Dihydrodipicolinate Reductase, domain 2"/>
    <property type="match status" value="1"/>
</dbReference>
<dbReference type="PANTHER" id="PTHR32338:SF10">
    <property type="entry name" value="N-ACETYL-GAMMA-GLUTAMYL-PHOSPHATE REDUCTASE, CHLOROPLASTIC-RELATED"/>
    <property type="match status" value="1"/>
</dbReference>
<dbReference type="Pfam" id="PF01118">
    <property type="entry name" value="Semialdhyde_dh"/>
    <property type="match status" value="1"/>
</dbReference>
<dbReference type="InterPro" id="IPR050085">
    <property type="entry name" value="AGPR"/>
</dbReference>
<name>A0A165YXA8_9EURY</name>
<comment type="subcellular location">
    <subcellularLocation>
        <location evidence="5">Cytoplasm</location>
    </subcellularLocation>
</comment>